<feature type="compositionally biased region" description="Basic and acidic residues" evidence="1">
    <location>
        <begin position="224"/>
        <end position="234"/>
    </location>
</feature>
<keyword evidence="4" id="KW-1185">Reference proteome</keyword>
<dbReference type="EMBL" id="ML119683">
    <property type="protein sequence ID" value="RPA81030.1"/>
    <property type="molecule type" value="Genomic_DNA"/>
</dbReference>
<feature type="region of interest" description="Disordered" evidence="1">
    <location>
        <begin position="587"/>
        <end position="609"/>
    </location>
</feature>
<reference evidence="3 4" key="1">
    <citation type="journal article" date="2018" name="Nat. Ecol. Evol.">
        <title>Pezizomycetes genomes reveal the molecular basis of ectomycorrhizal truffle lifestyle.</title>
        <authorList>
            <person name="Murat C."/>
            <person name="Payen T."/>
            <person name="Noel B."/>
            <person name="Kuo A."/>
            <person name="Morin E."/>
            <person name="Chen J."/>
            <person name="Kohler A."/>
            <person name="Krizsan K."/>
            <person name="Balestrini R."/>
            <person name="Da Silva C."/>
            <person name="Montanini B."/>
            <person name="Hainaut M."/>
            <person name="Levati E."/>
            <person name="Barry K.W."/>
            <person name="Belfiori B."/>
            <person name="Cichocki N."/>
            <person name="Clum A."/>
            <person name="Dockter R.B."/>
            <person name="Fauchery L."/>
            <person name="Guy J."/>
            <person name="Iotti M."/>
            <person name="Le Tacon F."/>
            <person name="Lindquist E.A."/>
            <person name="Lipzen A."/>
            <person name="Malagnac F."/>
            <person name="Mello A."/>
            <person name="Molinier V."/>
            <person name="Miyauchi S."/>
            <person name="Poulain J."/>
            <person name="Riccioni C."/>
            <person name="Rubini A."/>
            <person name="Sitrit Y."/>
            <person name="Splivallo R."/>
            <person name="Traeger S."/>
            <person name="Wang M."/>
            <person name="Zifcakova L."/>
            <person name="Wipf D."/>
            <person name="Zambonelli A."/>
            <person name="Paolocci F."/>
            <person name="Nowrousian M."/>
            <person name="Ottonello S."/>
            <person name="Baldrian P."/>
            <person name="Spatafora J.W."/>
            <person name="Henrissat B."/>
            <person name="Nagy L.G."/>
            <person name="Aury J.M."/>
            <person name="Wincker P."/>
            <person name="Grigoriev I.V."/>
            <person name="Bonfante P."/>
            <person name="Martin F.M."/>
        </authorList>
    </citation>
    <scope>NUCLEOTIDE SEQUENCE [LARGE SCALE GENOMIC DNA]</scope>
    <source>
        <strain evidence="3 4">RN42</strain>
    </source>
</reference>
<feature type="region of interest" description="Disordered" evidence="1">
    <location>
        <begin position="192"/>
        <end position="240"/>
    </location>
</feature>
<proteinExistence type="predicted"/>
<gene>
    <name evidence="3" type="ORF">BJ508DRAFT_415051</name>
</gene>
<dbReference type="Proteomes" id="UP000275078">
    <property type="component" value="Unassembled WGS sequence"/>
</dbReference>
<evidence type="ECO:0000259" key="2">
    <source>
        <dbReference type="SMART" id="SM00355"/>
    </source>
</evidence>
<dbReference type="InterPro" id="IPR058925">
    <property type="entry name" value="zf-C2H2_AcuF"/>
</dbReference>
<dbReference type="STRING" id="1160509.A0A3N4IA71"/>
<feature type="compositionally biased region" description="Polar residues" evidence="1">
    <location>
        <begin position="791"/>
        <end position="801"/>
    </location>
</feature>
<dbReference type="InterPro" id="IPR013087">
    <property type="entry name" value="Znf_C2H2_type"/>
</dbReference>
<feature type="domain" description="C2H2-type" evidence="2">
    <location>
        <begin position="553"/>
        <end position="572"/>
    </location>
</feature>
<dbReference type="AlphaFoldDB" id="A0A3N4IA71"/>
<dbReference type="Pfam" id="PF26082">
    <property type="entry name" value="zf-C2H2_AcuF"/>
    <property type="match status" value="1"/>
</dbReference>
<name>A0A3N4IA71_ASCIM</name>
<feature type="compositionally biased region" description="Acidic residues" evidence="1">
    <location>
        <begin position="204"/>
        <end position="223"/>
    </location>
</feature>
<dbReference type="SMART" id="SM00355">
    <property type="entry name" value="ZnF_C2H2"/>
    <property type="match status" value="5"/>
</dbReference>
<evidence type="ECO:0000313" key="4">
    <source>
        <dbReference type="Proteomes" id="UP000275078"/>
    </source>
</evidence>
<sequence length="860" mass="97117">MTCPSSSTVGSRSSMHGNSEIVIPPLADTAPSIARDPTPVTVALSFSSSDRNRTDPQLFPIGLANKHCSRLFKQLLEVTKSSDAPLRLMPEGQDPNQEVLESYRRYLLWADNVGARHVVNKNYPISLDYRLREAKNYSLVVLKFFENMEEVLTEALDILFRGAPWCSKEENEVLVGDAIDFKSLRPAAGEAVGYPHQDIHDTDSWDFSDEEMTGSDLGLEDSESERASDNHNLEEPPDDASISAQSSLFATPFSRLIRSLNVIIDCLYSLRLRKPATIDQVIRNDSLNPARHYKPFDVGYVRDAFPRLSVEVAERLGEMLTRRRGALTFRREHNDRLMSKALCQSEDTVLAYGKIIDSGSTVYAKTGRTKATTIVESGIPMQMQSIVDLGYTNLTSSEFDIASETSEGTSFSSDSVLSEFTGGNPIRYPRRPRDEDGNDLQHFICPFCHLSQHVETEHAWRKHVLKDLCPYVCTYPNCPQGTAFFESRRDWAKHETELHRGSWFCNSEGHPTFHNADKFAEHMVVSHSMPHFGSGNLQKLIALFRIPARESTGICHLCGHSSGRISRHVAHHLEQIALRAIPISYDDSEDQMGSDSDHHGSGYNITASVGDSSNPSLDTSFFFSNSHGDNFEVTQATEERGFVNEDDWDLSSVRSEPLEDQTHKTLKALSRKGSGFLAENDVGEAFANKGVIGPNKKPPYYCLCGVVLRSGRNRDIDRHKSRCTVNRKQNRCPLCGDTFQFGRPDRLKKHMDKDHPGHDVDVEVSNLGLETLRQDPLRSEQPVAGMDENANFDSGTKTYQTKNEEKKREAKSMIELEEERKLMQHEEQMMHQARKEHEERIMRMHREAEKAAHTEYERTE</sequence>
<evidence type="ECO:0000256" key="1">
    <source>
        <dbReference type="SAM" id="MobiDB-lite"/>
    </source>
</evidence>
<dbReference type="PANTHER" id="PTHR35391">
    <property type="entry name" value="C2H2-TYPE DOMAIN-CONTAINING PROTEIN-RELATED"/>
    <property type="match status" value="1"/>
</dbReference>
<feature type="domain" description="C2H2-type" evidence="2">
    <location>
        <begin position="443"/>
        <end position="458"/>
    </location>
</feature>
<organism evidence="3 4">
    <name type="scientific">Ascobolus immersus RN42</name>
    <dbReference type="NCBI Taxonomy" id="1160509"/>
    <lineage>
        <taxon>Eukaryota</taxon>
        <taxon>Fungi</taxon>
        <taxon>Dikarya</taxon>
        <taxon>Ascomycota</taxon>
        <taxon>Pezizomycotina</taxon>
        <taxon>Pezizomycetes</taxon>
        <taxon>Pezizales</taxon>
        <taxon>Ascobolaceae</taxon>
        <taxon>Ascobolus</taxon>
    </lineage>
</organism>
<feature type="region of interest" description="Disordered" evidence="1">
    <location>
        <begin position="785"/>
        <end position="811"/>
    </location>
</feature>
<feature type="domain" description="C2H2-type" evidence="2">
    <location>
        <begin position="730"/>
        <end position="755"/>
    </location>
</feature>
<evidence type="ECO:0000313" key="3">
    <source>
        <dbReference type="EMBL" id="RPA81030.1"/>
    </source>
</evidence>
<protein>
    <recommendedName>
        <fullName evidence="2">C2H2-type domain-containing protein</fullName>
    </recommendedName>
</protein>
<feature type="compositionally biased region" description="Basic and acidic residues" evidence="1">
    <location>
        <begin position="802"/>
        <end position="811"/>
    </location>
</feature>
<dbReference type="PANTHER" id="PTHR35391:SF7">
    <property type="entry name" value="C2H2-TYPE DOMAIN-CONTAINING PROTEIN"/>
    <property type="match status" value="1"/>
</dbReference>
<dbReference type="OrthoDB" id="20872at2759"/>
<accession>A0A3N4IA71</accession>
<feature type="domain" description="C2H2-type" evidence="2">
    <location>
        <begin position="503"/>
        <end position="527"/>
    </location>
</feature>
<feature type="domain" description="C2H2-type" evidence="2">
    <location>
        <begin position="471"/>
        <end position="499"/>
    </location>
</feature>